<dbReference type="PROSITE" id="PS00678">
    <property type="entry name" value="WD_REPEATS_1"/>
    <property type="match status" value="2"/>
</dbReference>
<feature type="repeat" description="WD" evidence="3">
    <location>
        <begin position="202"/>
        <end position="235"/>
    </location>
</feature>
<protein>
    <submittedName>
        <fullName evidence="4">Uncharacterized protein</fullName>
    </submittedName>
</protein>
<dbReference type="SUPFAM" id="SSF50156">
    <property type="entry name" value="PDZ domain-like"/>
    <property type="match status" value="1"/>
</dbReference>
<name>A0A1U7CTE6_9BACT</name>
<evidence type="ECO:0000313" key="4">
    <source>
        <dbReference type="EMBL" id="APW62215.1"/>
    </source>
</evidence>
<dbReference type="STRING" id="1387353.BSF38_03750"/>
<evidence type="ECO:0000256" key="3">
    <source>
        <dbReference type="PROSITE-ProRule" id="PRU00221"/>
    </source>
</evidence>
<dbReference type="InterPro" id="IPR020472">
    <property type="entry name" value="WD40_PAC1"/>
</dbReference>
<dbReference type="InterPro" id="IPR001680">
    <property type="entry name" value="WD40_rpt"/>
</dbReference>
<dbReference type="Pfam" id="PF00400">
    <property type="entry name" value="WD40"/>
    <property type="match status" value="4"/>
</dbReference>
<dbReference type="AlphaFoldDB" id="A0A1U7CTE6"/>
<evidence type="ECO:0000256" key="1">
    <source>
        <dbReference type="ARBA" id="ARBA00022574"/>
    </source>
</evidence>
<dbReference type="PROSITE" id="PS50082">
    <property type="entry name" value="WD_REPEATS_2"/>
    <property type="match status" value="4"/>
</dbReference>
<dbReference type="Proteomes" id="UP000186309">
    <property type="component" value="Chromosome"/>
</dbReference>
<dbReference type="PRINTS" id="PR00320">
    <property type="entry name" value="GPROTEINBRPT"/>
</dbReference>
<dbReference type="InterPro" id="IPR036322">
    <property type="entry name" value="WD40_repeat_dom_sf"/>
</dbReference>
<keyword evidence="1 3" id="KW-0853">WD repeat</keyword>
<feature type="repeat" description="WD" evidence="3">
    <location>
        <begin position="246"/>
        <end position="288"/>
    </location>
</feature>
<feature type="repeat" description="WD" evidence="3">
    <location>
        <begin position="580"/>
        <end position="613"/>
    </location>
</feature>
<dbReference type="Gene3D" id="2.130.10.10">
    <property type="entry name" value="YVTN repeat-like/Quinoprotein amine dehydrogenase"/>
    <property type="match status" value="3"/>
</dbReference>
<accession>A0A1U7CTE6</accession>
<keyword evidence="2" id="KW-0677">Repeat</keyword>
<proteinExistence type="predicted"/>
<dbReference type="PANTHER" id="PTHR19879:SF9">
    <property type="entry name" value="TRANSCRIPTION INITIATION FACTOR TFIID SUBUNIT 5"/>
    <property type="match status" value="1"/>
</dbReference>
<dbReference type="SUPFAM" id="SSF50978">
    <property type="entry name" value="WD40 repeat-like"/>
    <property type="match status" value="1"/>
</dbReference>
<dbReference type="GO" id="GO:0006367">
    <property type="term" value="P:transcription initiation at RNA polymerase II promoter"/>
    <property type="evidence" value="ECO:0007669"/>
    <property type="project" value="TreeGrafter"/>
</dbReference>
<dbReference type="InterPro" id="IPR019775">
    <property type="entry name" value="WD40_repeat_CS"/>
</dbReference>
<evidence type="ECO:0000256" key="2">
    <source>
        <dbReference type="ARBA" id="ARBA00022737"/>
    </source>
</evidence>
<sequence>MTRIPHPRTLACWRLESPGGLDSSGFGRRIVNDRGPQPTLIAMFGKTLGIWAIMAAWGCLAGETPCFAQGVPPDFLSPTLVLNAQGHTDLVQAMVFSNDGKYLVSGGRDKAVHVWEVNGRGLRLDRSIRPPIRRRGGRVHALALSPTADAQGQRMLAVAGIGAIGSRGGILIYRLPGRTDQGAGDLQFELSPDRLERPVLERRGHAGAVFGLAFSPDGRYLASCSEDKTIRVWDLLDATPKTVAVLQGHTGEVSALSFLDDARIVSGGGAKDGSIRLWDWRTQRLTTWVPCPEHDLAADEGKGVVVSALAATRDGRYVVVGRENGKIERYDGADLRNGQLLNPESAGERRAVESLAISPDGQSLASSVLKYRATSQDYPRKECDVAVRSMPEGRIVGAVRTMSGFVKALVFSPDGRSLAVAGGEAQQIALLDVQGRADDQAPPANGPGTVLWEAAFVDAKPTVAFSRSRTVGPEAIAWEGFDLAERRFVPVAPGDALSRAVRSTPGWKFTPRAFDRIALEPAQGAEIPLQLSPLDGRWSSFTFIPANAQAGHPKLCVAIGCEEGGVLIYSLPDGVRTRFLLGHSGAVQGMAPSADGRWLITSSADMTLSLWSLAGCDARPALGASIAPDIPGSGGVVQKVLSRSFAERMGLKVEDRIERITQTSRREPLAIERLDAELASIAPSLADQTSFQVHRQGVGTAIPMATSRSDVPSLSLFPGGDREWVVWMPEGYYETSIAGDRRLLGWHLNHLDTRDPNRWLSLSSEFFPMSRYEKQLRRPDVIDAVLKTGDAVAALALAKGTPVVQKPPAIRVVEPRPIAPGVEIVATQPELNLRIEAEASPQRRVRSLVVHSDTIRYPAHAIDPTAPVARATEQIRLRPDRNIVTIEATDDLGVTAIEKLEVRLDASRIRPPVVPVRPRMVIRSFGIEKFQERVVPDIRNAQRDAEKLAKFFERPDDRLHFAEDQIDLKVISDAEADANRILGVFDELAEDVRSNKLKAGDTVFIILESHVLKPDSAGAVVLSVDSTLKSKAENAVAGAAISERLEELTNSGCLVMLLVDGIHSAIPSAGRSTIQEWIRDLSGNRGVLVLTASKQDPSERLDELGAFAQAVLESLSVTGGAAASTGPKGATTLYDFQQSVLRRVSELTSRRQFAGFYPPETLSGWNKIRIFDPQAAPVENLVKK</sequence>
<dbReference type="InterPro" id="IPR015943">
    <property type="entry name" value="WD40/YVTN_repeat-like_dom_sf"/>
</dbReference>
<dbReference type="PANTHER" id="PTHR19879">
    <property type="entry name" value="TRANSCRIPTION INITIATION FACTOR TFIID"/>
    <property type="match status" value="1"/>
</dbReference>
<evidence type="ECO:0000313" key="5">
    <source>
        <dbReference type="Proteomes" id="UP000186309"/>
    </source>
</evidence>
<dbReference type="PROSITE" id="PS50294">
    <property type="entry name" value="WD_REPEATS_REGION"/>
    <property type="match status" value="4"/>
</dbReference>
<dbReference type="KEGG" id="pbor:BSF38_03750"/>
<reference evidence="5" key="1">
    <citation type="submission" date="2016-12" db="EMBL/GenBank/DDBJ databases">
        <title>Comparative genomics of four Isosphaeraceae planctomycetes: a common pool of plasmids and glycoside hydrolase genes.</title>
        <authorList>
            <person name="Ivanova A."/>
        </authorList>
    </citation>
    <scope>NUCLEOTIDE SEQUENCE [LARGE SCALE GENOMIC DNA]</scope>
    <source>
        <strain evidence="5">PX4</strain>
    </source>
</reference>
<gene>
    <name evidence="4" type="ORF">BSF38_03750</name>
</gene>
<dbReference type="EMBL" id="CP019082">
    <property type="protein sequence ID" value="APW62215.1"/>
    <property type="molecule type" value="Genomic_DNA"/>
</dbReference>
<keyword evidence="5" id="KW-1185">Reference proteome</keyword>
<dbReference type="InterPro" id="IPR036034">
    <property type="entry name" value="PDZ_sf"/>
</dbReference>
<dbReference type="OrthoDB" id="230341at2"/>
<dbReference type="SMART" id="SM00320">
    <property type="entry name" value="WD40"/>
    <property type="match status" value="6"/>
</dbReference>
<organism evidence="4 5">
    <name type="scientific">Paludisphaera borealis</name>
    <dbReference type="NCBI Taxonomy" id="1387353"/>
    <lineage>
        <taxon>Bacteria</taxon>
        <taxon>Pseudomonadati</taxon>
        <taxon>Planctomycetota</taxon>
        <taxon>Planctomycetia</taxon>
        <taxon>Isosphaerales</taxon>
        <taxon>Isosphaeraceae</taxon>
        <taxon>Paludisphaera</taxon>
    </lineage>
</organism>
<feature type="repeat" description="WD" evidence="3">
    <location>
        <begin position="84"/>
        <end position="118"/>
    </location>
</feature>